<sequence length="135" mass="14710">MGRKGCVLPHPTLSRAQWKQSHWAVKNICGSFNLAAFQDLRIKKKKAPSSSSQAAPETEVTSKEGSDPMRSWWEGGDLVRDGEAIPWGRRTAVKNLLPHLTSPGPPGASGPHKEVEEIPCSVQTQPFLCGGPFPR</sequence>
<proteinExistence type="predicted"/>
<dbReference type="Proteomes" id="UP000593571">
    <property type="component" value="Unassembled WGS sequence"/>
</dbReference>
<protein>
    <submittedName>
        <fullName evidence="2">Uncharacterized protein</fullName>
    </submittedName>
</protein>
<reference evidence="2 3" key="1">
    <citation type="journal article" date="2020" name="Nature">
        <title>Six reference-quality genomes reveal evolution of bat adaptations.</title>
        <authorList>
            <person name="Jebb D."/>
            <person name="Huang Z."/>
            <person name="Pippel M."/>
            <person name="Hughes G.M."/>
            <person name="Lavrichenko K."/>
            <person name="Devanna P."/>
            <person name="Winkler S."/>
            <person name="Jermiin L.S."/>
            <person name="Skirmuntt E.C."/>
            <person name="Katzourakis A."/>
            <person name="Burkitt-Gray L."/>
            <person name="Ray D.A."/>
            <person name="Sullivan K.A.M."/>
            <person name="Roscito J.G."/>
            <person name="Kirilenko B.M."/>
            <person name="Davalos L.M."/>
            <person name="Corthals A.P."/>
            <person name="Power M.L."/>
            <person name="Jones G."/>
            <person name="Ransome R.D."/>
            <person name="Dechmann D.K.N."/>
            <person name="Locatelli A.G."/>
            <person name="Puechmaille S.J."/>
            <person name="Fedrigo O."/>
            <person name="Jarvis E.D."/>
            <person name="Hiller M."/>
            <person name="Vernes S.C."/>
            <person name="Myers E.W."/>
            <person name="Teeling E.C."/>
        </authorList>
    </citation>
    <scope>NUCLEOTIDE SEQUENCE [LARGE SCALE GENOMIC DNA]</scope>
    <source>
        <strain evidence="2">MRouAeg1</strain>
        <tissue evidence="2">Muscle</tissue>
    </source>
</reference>
<evidence type="ECO:0000313" key="3">
    <source>
        <dbReference type="Proteomes" id="UP000593571"/>
    </source>
</evidence>
<feature type="region of interest" description="Disordered" evidence="1">
    <location>
        <begin position="43"/>
        <end position="75"/>
    </location>
</feature>
<evidence type="ECO:0000313" key="2">
    <source>
        <dbReference type="EMBL" id="KAF6457145.1"/>
    </source>
</evidence>
<comment type="caution">
    <text evidence="2">The sequence shown here is derived from an EMBL/GenBank/DDBJ whole genome shotgun (WGS) entry which is preliminary data.</text>
</comment>
<name>A0A7J8GBW4_ROUAE</name>
<evidence type="ECO:0000256" key="1">
    <source>
        <dbReference type="SAM" id="MobiDB-lite"/>
    </source>
</evidence>
<dbReference type="EMBL" id="JACASE010000006">
    <property type="protein sequence ID" value="KAF6457145.1"/>
    <property type="molecule type" value="Genomic_DNA"/>
</dbReference>
<accession>A0A7J8GBW4</accession>
<gene>
    <name evidence="2" type="ORF">HJG63_011699</name>
</gene>
<organism evidence="2 3">
    <name type="scientific">Rousettus aegyptiacus</name>
    <name type="common">Egyptian fruit bat</name>
    <name type="synonym">Pteropus aegyptiacus</name>
    <dbReference type="NCBI Taxonomy" id="9407"/>
    <lineage>
        <taxon>Eukaryota</taxon>
        <taxon>Metazoa</taxon>
        <taxon>Chordata</taxon>
        <taxon>Craniata</taxon>
        <taxon>Vertebrata</taxon>
        <taxon>Euteleostomi</taxon>
        <taxon>Mammalia</taxon>
        <taxon>Eutheria</taxon>
        <taxon>Laurasiatheria</taxon>
        <taxon>Chiroptera</taxon>
        <taxon>Yinpterochiroptera</taxon>
        <taxon>Pteropodoidea</taxon>
        <taxon>Pteropodidae</taxon>
        <taxon>Rousettinae</taxon>
        <taxon>Rousettus</taxon>
    </lineage>
</organism>
<keyword evidence="3" id="KW-1185">Reference proteome</keyword>
<feature type="region of interest" description="Disordered" evidence="1">
    <location>
        <begin position="96"/>
        <end position="116"/>
    </location>
</feature>
<dbReference type="AlphaFoldDB" id="A0A7J8GBW4"/>